<reference evidence="2 3" key="1">
    <citation type="submission" date="2014-04" db="EMBL/GenBank/DDBJ databases">
        <authorList>
            <consortium name="International Citrus Genome Consortium"/>
            <person name="Gmitter F."/>
            <person name="Chen C."/>
            <person name="Farmerie W."/>
            <person name="Harkins T."/>
            <person name="Desany B."/>
            <person name="Mohiuddin M."/>
            <person name="Kodira C."/>
            <person name="Borodovsky M."/>
            <person name="Lomsadze A."/>
            <person name="Burns P."/>
            <person name="Jenkins J."/>
            <person name="Prochnik S."/>
            <person name="Shu S."/>
            <person name="Chapman J."/>
            <person name="Pitluck S."/>
            <person name="Schmutz J."/>
            <person name="Rokhsar D."/>
        </authorList>
    </citation>
    <scope>NUCLEOTIDE SEQUENCE</scope>
</reference>
<proteinExistence type="predicted"/>
<dbReference type="EMBL" id="KK785028">
    <property type="protein sequence ID" value="KDO52782.1"/>
    <property type="molecule type" value="Genomic_DNA"/>
</dbReference>
<keyword evidence="3" id="KW-1185">Reference proteome</keyword>
<feature type="transmembrane region" description="Helical" evidence="1">
    <location>
        <begin position="6"/>
        <end position="23"/>
    </location>
</feature>
<keyword evidence="1" id="KW-1133">Transmembrane helix</keyword>
<keyword evidence="1" id="KW-0812">Transmembrane</keyword>
<organism evidence="2 3">
    <name type="scientific">Citrus sinensis</name>
    <name type="common">Sweet orange</name>
    <name type="synonym">Citrus aurantium var. sinensis</name>
    <dbReference type="NCBI Taxonomy" id="2711"/>
    <lineage>
        <taxon>Eukaryota</taxon>
        <taxon>Viridiplantae</taxon>
        <taxon>Streptophyta</taxon>
        <taxon>Embryophyta</taxon>
        <taxon>Tracheophyta</taxon>
        <taxon>Spermatophyta</taxon>
        <taxon>Magnoliopsida</taxon>
        <taxon>eudicotyledons</taxon>
        <taxon>Gunneridae</taxon>
        <taxon>Pentapetalae</taxon>
        <taxon>rosids</taxon>
        <taxon>malvids</taxon>
        <taxon>Sapindales</taxon>
        <taxon>Rutaceae</taxon>
        <taxon>Aurantioideae</taxon>
        <taxon>Citrus</taxon>
    </lineage>
</organism>
<sequence>MAMGTIYATVPAVAAAFSIYLLDRSHSKVQEFKGFAPASIASVLAKHNKDVENVQLPKLAPQFDGLHSFETLVAH</sequence>
<keyword evidence="1" id="KW-0472">Membrane</keyword>
<evidence type="ECO:0000313" key="2">
    <source>
        <dbReference type="EMBL" id="KDO52782.1"/>
    </source>
</evidence>
<evidence type="ECO:0000256" key="1">
    <source>
        <dbReference type="SAM" id="Phobius"/>
    </source>
</evidence>
<gene>
    <name evidence="2" type="ORF">CISIN_1g035027mg</name>
</gene>
<dbReference type="SMR" id="A0A067ENL1"/>
<evidence type="ECO:0000313" key="3">
    <source>
        <dbReference type="Proteomes" id="UP000027120"/>
    </source>
</evidence>
<dbReference type="Proteomes" id="UP000027120">
    <property type="component" value="Unassembled WGS sequence"/>
</dbReference>
<protein>
    <submittedName>
        <fullName evidence="2">Uncharacterized protein</fullName>
    </submittedName>
</protein>
<dbReference type="AlphaFoldDB" id="A0A067ENL1"/>
<accession>A0A067ENL1</accession>
<name>A0A067ENL1_CITSI</name>